<dbReference type="InterPro" id="IPR017900">
    <property type="entry name" value="4Fe4S_Fe_S_CS"/>
</dbReference>
<dbReference type="Proteomes" id="UP000095380">
    <property type="component" value="Unassembled WGS sequence"/>
</dbReference>
<dbReference type="PANTHER" id="PTHR36923:SF3">
    <property type="entry name" value="FERREDOXIN"/>
    <property type="match status" value="1"/>
</dbReference>
<dbReference type="Proteomes" id="UP000472916">
    <property type="component" value="Unassembled WGS sequence"/>
</dbReference>
<evidence type="ECO:0000313" key="9">
    <source>
        <dbReference type="EMBL" id="CUO23828.1"/>
    </source>
</evidence>
<dbReference type="InterPro" id="IPR001080">
    <property type="entry name" value="3Fe4S_ferredoxin"/>
</dbReference>
<evidence type="ECO:0000313" key="13">
    <source>
        <dbReference type="EMBL" id="MZK41198.1"/>
    </source>
</evidence>
<sequence>MEAKVIDGCISCGACIATCPEVFRFDEDGLAEAYAKVTPEHESAAIEAKEECPVAVIMIEE</sequence>
<dbReference type="PANTHER" id="PTHR36923">
    <property type="entry name" value="FERREDOXIN"/>
    <property type="match status" value="1"/>
</dbReference>
<dbReference type="Proteomes" id="UP000449249">
    <property type="component" value="Unassembled WGS sequence"/>
</dbReference>
<dbReference type="PROSITE" id="PS51379">
    <property type="entry name" value="4FE4S_FER_2"/>
    <property type="match status" value="1"/>
</dbReference>
<dbReference type="OrthoDB" id="9803319at2"/>
<reference evidence="14" key="3">
    <citation type="journal article" date="2020" name="Cell Host Microbe">
        <title>Functional and Genomic Variation between Human-Derived Isolates of Lachnospiraceae Reveals Inter- and Intra-Species Diversity.</title>
        <authorList>
            <person name="Sorbara M.T."/>
            <person name="Littmann E.R."/>
            <person name="Fontana E."/>
            <person name="Moody T.U."/>
            <person name="Kohout C.E."/>
            <person name="Gjonbalaj M."/>
            <person name="Eaton V."/>
            <person name="Seok R."/>
            <person name="Leiner I.M."/>
            <person name="Pamer E.G."/>
        </authorList>
    </citation>
    <scope>NUCLEOTIDE SEQUENCE</scope>
    <source>
        <strain evidence="14">MSK.10.16</strain>
    </source>
</reference>
<keyword evidence="4 6" id="KW-0408">Iron</keyword>
<evidence type="ECO:0000256" key="5">
    <source>
        <dbReference type="ARBA" id="ARBA00023014"/>
    </source>
</evidence>
<reference evidence="18 19" key="2">
    <citation type="journal article" date="2019" name="Nat. Med.">
        <title>A library of human gut bacterial isolates paired with longitudinal multiomics data enables mechanistic microbiome research.</title>
        <authorList>
            <person name="Poyet M."/>
            <person name="Groussin M."/>
            <person name="Gibbons S.M."/>
            <person name="Avila-Pacheco J."/>
            <person name="Jiang X."/>
            <person name="Kearney S.M."/>
            <person name="Perrotta A.R."/>
            <person name="Berdy B."/>
            <person name="Zhao S."/>
            <person name="Lieberman T.D."/>
            <person name="Swanson P.K."/>
            <person name="Smith M."/>
            <person name="Roesemann S."/>
            <person name="Alexander J.E."/>
            <person name="Rich S.A."/>
            <person name="Livny J."/>
            <person name="Vlamakis H."/>
            <person name="Clish C."/>
            <person name="Bullock K."/>
            <person name="Deik A."/>
            <person name="Scott J."/>
            <person name="Pierce K.A."/>
            <person name="Xavier R.J."/>
            <person name="Alm E.J."/>
        </authorList>
    </citation>
    <scope>NUCLEOTIDE SEQUENCE [LARGE SCALE GENOMIC DNA]</scope>
    <source>
        <strain evidence="11 19">BIOML-A1</strain>
        <strain evidence="13 20">BIOML-A6</strain>
        <strain evidence="12 18">BIOML-A7</strain>
    </source>
</reference>
<evidence type="ECO:0000313" key="11">
    <source>
        <dbReference type="EMBL" id="MZK09002.1"/>
    </source>
</evidence>
<dbReference type="Proteomes" id="UP000095439">
    <property type="component" value="Unassembled WGS sequence"/>
</dbReference>
<reference evidence="14" key="4">
    <citation type="submission" date="2020-02" db="EMBL/GenBank/DDBJ databases">
        <authorList>
            <person name="Littmann E."/>
            <person name="Sorbara M."/>
        </authorList>
    </citation>
    <scope>NUCLEOTIDE SEQUENCE</scope>
    <source>
        <strain evidence="14">MSK.10.16</strain>
    </source>
</reference>
<keyword evidence="3 6" id="KW-0249">Electron transport</keyword>
<dbReference type="Proteomes" id="UP000446719">
    <property type="component" value="Unassembled WGS sequence"/>
</dbReference>
<dbReference type="PROSITE" id="PS00198">
    <property type="entry name" value="4FE4S_FER_1"/>
    <property type="match status" value="1"/>
</dbReference>
<organism evidence="8 17">
    <name type="scientific">Dorea longicatena</name>
    <dbReference type="NCBI Taxonomy" id="88431"/>
    <lineage>
        <taxon>Bacteria</taxon>
        <taxon>Bacillati</taxon>
        <taxon>Bacillota</taxon>
        <taxon>Clostridia</taxon>
        <taxon>Lachnospirales</taxon>
        <taxon>Lachnospiraceae</taxon>
        <taxon>Dorea</taxon>
    </lineage>
</organism>
<dbReference type="GO" id="GO:0009055">
    <property type="term" value="F:electron transfer activity"/>
    <property type="evidence" value="ECO:0007669"/>
    <property type="project" value="UniProtKB-UniRule"/>
</dbReference>
<evidence type="ECO:0000313" key="10">
    <source>
        <dbReference type="EMBL" id="CUO27234.1"/>
    </source>
</evidence>
<name>A0A173UZX3_9FIRM</name>
<keyword evidence="2 6" id="KW-0479">Metal-binding</keyword>
<keyword evidence="5 6" id="KW-0411">Iron-sulfur</keyword>
<protein>
    <recommendedName>
        <fullName evidence="6">Ferredoxin</fullName>
    </recommendedName>
</protein>
<evidence type="ECO:0000313" key="12">
    <source>
        <dbReference type="EMBL" id="MZK18173.1"/>
    </source>
</evidence>
<dbReference type="EMBL" id="CYYM01000009">
    <property type="protein sequence ID" value="CUO23828.1"/>
    <property type="molecule type" value="Genomic_DNA"/>
</dbReference>
<dbReference type="SUPFAM" id="SSF54862">
    <property type="entry name" value="4Fe-4S ferredoxins"/>
    <property type="match status" value="1"/>
</dbReference>
<keyword evidence="1 6" id="KW-0813">Transport</keyword>
<evidence type="ECO:0000313" key="20">
    <source>
        <dbReference type="Proteomes" id="UP000472916"/>
    </source>
</evidence>
<proteinExistence type="predicted"/>
<evidence type="ECO:0000256" key="3">
    <source>
        <dbReference type="ARBA" id="ARBA00022982"/>
    </source>
</evidence>
<evidence type="ECO:0000256" key="1">
    <source>
        <dbReference type="ARBA" id="ARBA00022448"/>
    </source>
</evidence>
<dbReference type="EMBL" id="JAAIOD010000011">
    <property type="protein sequence ID" value="NSE58336.1"/>
    <property type="molecule type" value="Genomic_DNA"/>
</dbReference>
<evidence type="ECO:0000256" key="6">
    <source>
        <dbReference type="RuleBase" id="RU368020"/>
    </source>
</evidence>
<evidence type="ECO:0000313" key="14">
    <source>
        <dbReference type="EMBL" id="NSE58336.1"/>
    </source>
</evidence>
<dbReference type="PRINTS" id="PR00352">
    <property type="entry name" value="3FE4SFRDOXIN"/>
</dbReference>
<accession>A0A173UZX3</accession>
<evidence type="ECO:0000256" key="4">
    <source>
        <dbReference type="ARBA" id="ARBA00023004"/>
    </source>
</evidence>
<evidence type="ECO:0000313" key="19">
    <source>
        <dbReference type="Proteomes" id="UP000449249"/>
    </source>
</evidence>
<dbReference type="InterPro" id="IPR017896">
    <property type="entry name" value="4Fe4S_Fe-S-bd"/>
</dbReference>
<evidence type="ECO:0000256" key="2">
    <source>
        <dbReference type="ARBA" id="ARBA00022723"/>
    </source>
</evidence>
<reference evidence="15 16" key="1">
    <citation type="submission" date="2015-09" db="EMBL/GenBank/DDBJ databases">
        <authorList>
            <consortium name="Pathogen Informatics"/>
        </authorList>
    </citation>
    <scope>NUCLEOTIDE SEQUENCE [LARGE SCALE GENOMIC DNA]</scope>
    <source>
        <strain evidence="9 15">2789STDY5608851</strain>
        <strain evidence="10 16">2789STDY5608866</strain>
        <strain evidence="8 17">2789STDY5834961</strain>
    </source>
</reference>
<dbReference type="GO" id="GO:0005506">
    <property type="term" value="F:iron ion binding"/>
    <property type="evidence" value="ECO:0007669"/>
    <property type="project" value="UniProtKB-UniRule"/>
</dbReference>
<dbReference type="AlphaFoldDB" id="A0A173UZX3"/>
<evidence type="ECO:0000259" key="7">
    <source>
        <dbReference type="PROSITE" id="PS51379"/>
    </source>
</evidence>
<dbReference type="Pfam" id="PF13370">
    <property type="entry name" value="Fer4_13"/>
    <property type="match status" value="1"/>
</dbReference>
<dbReference type="EMBL" id="CYYY01000019">
    <property type="protein sequence ID" value="CUO27234.1"/>
    <property type="molecule type" value="Genomic_DNA"/>
</dbReference>
<dbReference type="GO" id="GO:0051536">
    <property type="term" value="F:iron-sulfur cluster binding"/>
    <property type="evidence" value="ECO:0007669"/>
    <property type="project" value="UniProtKB-KW"/>
</dbReference>
<dbReference type="EMBL" id="WWSH01000001">
    <property type="protein sequence ID" value="MZK09002.1"/>
    <property type="molecule type" value="Genomic_DNA"/>
</dbReference>
<dbReference type="RefSeq" id="WP_022416257.1">
    <property type="nucleotide sequence ID" value="NZ_CABIWY010000019.1"/>
</dbReference>
<evidence type="ECO:0000313" key="18">
    <source>
        <dbReference type="Proteomes" id="UP000446719"/>
    </source>
</evidence>
<dbReference type="Gene3D" id="3.30.70.20">
    <property type="match status" value="1"/>
</dbReference>
<dbReference type="InterPro" id="IPR051269">
    <property type="entry name" value="Fe-S_cluster_ET"/>
</dbReference>
<dbReference type="Proteomes" id="UP000724058">
    <property type="component" value="Unassembled WGS sequence"/>
</dbReference>
<evidence type="ECO:0000313" key="15">
    <source>
        <dbReference type="Proteomes" id="UP000095380"/>
    </source>
</evidence>
<evidence type="ECO:0000313" key="17">
    <source>
        <dbReference type="Proteomes" id="UP000095597"/>
    </source>
</evidence>
<dbReference type="EMBL" id="WWSB01000009">
    <property type="protein sequence ID" value="MZK18173.1"/>
    <property type="molecule type" value="Genomic_DNA"/>
</dbReference>
<feature type="domain" description="4Fe-4S ferredoxin-type" evidence="7">
    <location>
        <begin position="1"/>
        <end position="28"/>
    </location>
</feature>
<dbReference type="EMBL" id="WWSC01000005">
    <property type="protein sequence ID" value="MZK41198.1"/>
    <property type="molecule type" value="Genomic_DNA"/>
</dbReference>
<dbReference type="Proteomes" id="UP000095597">
    <property type="component" value="Unassembled WGS sequence"/>
</dbReference>
<gene>
    <name evidence="9" type="ORF">ERS852408_01745</name>
    <name evidence="10" type="ORF">ERS852423_02763</name>
    <name evidence="8" type="ORF">ERS852573_02469</name>
    <name evidence="14" type="ORF">G4332_09440</name>
    <name evidence="13" type="ORF">GT528_05610</name>
    <name evidence="12" type="ORF">GT565_08625</name>
    <name evidence="11" type="ORF">GT576_01250</name>
</gene>
<dbReference type="EMBL" id="CYXO01000017">
    <property type="protein sequence ID" value="CUN20652.1"/>
    <property type="molecule type" value="Genomic_DNA"/>
</dbReference>
<evidence type="ECO:0000313" key="8">
    <source>
        <dbReference type="EMBL" id="CUN20652.1"/>
    </source>
</evidence>
<evidence type="ECO:0000313" key="16">
    <source>
        <dbReference type="Proteomes" id="UP000095439"/>
    </source>
</evidence>
<comment type="function">
    <text evidence="6">Ferredoxins are iron-sulfur proteins that transfer electrons in a wide variety of metabolic reactions.</text>
</comment>